<evidence type="ECO:0000313" key="1">
    <source>
        <dbReference type="EMBL" id="RZC71245.1"/>
    </source>
</evidence>
<keyword evidence="2" id="KW-1185">Reference proteome</keyword>
<protein>
    <submittedName>
        <fullName evidence="1">Uncharacterized protein</fullName>
    </submittedName>
</protein>
<evidence type="ECO:0000313" key="2">
    <source>
        <dbReference type="Proteomes" id="UP000316621"/>
    </source>
</evidence>
<reference evidence="1 2" key="1">
    <citation type="journal article" date="2018" name="Science">
        <title>The opium poppy genome and morphinan production.</title>
        <authorList>
            <person name="Guo L."/>
            <person name="Winzer T."/>
            <person name="Yang X."/>
            <person name="Li Y."/>
            <person name="Ning Z."/>
            <person name="He Z."/>
            <person name="Teodor R."/>
            <person name="Lu Y."/>
            <person name="Bowser T.A."/>
            <person name="Graham I.A."/>
            <person name="Ye K."/>
        </authorList>
    </citation>
    <scope>NUCLEOTIDE SEQUENCE [LARGE SCALE GENOMIC DNA]</scope>
    <source>
        <strain evidence="2">cv. HN1</strain>
        <tissue evidence="1">Leaves</tissue>
    </source>
</reference>
<organism evidence="1 2">
    <name type="scientific">Papaver somniferum</name>
    <name type="common">Opium poppy</name>
    <dbReference type="NCBI Taxonomy" id="3469"/>
    <lineage>
        <taxon>Eukaryota</taxon>
        <taxon>Viridiplantae</taxon>
        <taxon>Streptophyta</taxon>
        <taxon>Embryophyta</taxon>
        <taxon>Tracheophyta</taxon>
        <taxon>Spermatophyta</taxon>
        <taxon>Magnoliopsida</taxon>
        <taxon>Ranunculales</taxon>
        <taxon>Papaveraceae</taxon>
        <taxon>Papaveroideae</taxon>
        <taxon>Papaver</taxon>
    </lineage>
</organism>
<sequence length="74" mass="7919">MQMGALAVGRAITDRRALIGTPSTDGNPEDRLFDNGGWYRTTLTLATTIVRFHSGAVSYKKLAAAKLGTQSCFA</sequence>
<dbReference type="Proteomes" id="UP000316621">
    <property type="component" value="Chromosome 7"/>
</dbReference>
<accession>A0A4Y7KH64</accession>
<gene>
    <name evidence="1" type="ORF">C5167_035620</name>
</gene>
<dbReference type="AlphaFoldDB" id="A0A4Y7KH64"/>
<dbReference type="EMBL" id="CM010721">
    <property type="protein sequence ID" value="RZC71245.1"/>
    <property type="molecule type" value="Genomic_DNA"/>
</dbReference>
<dbReference type="Gramene" id="RZC71245">
    <property type="protein sequence ID" value="RZC71245"/>
    <property type="gene ID" value="C5167_035620"/>
</dbReference>
<name>A0A4Y7KH64_PAPSO</name>
<proteinExistence type="predicted"/>